<evidence type="ECO:0000313" key="1">
    <source>
        <dbReference type="EMBL" id="OXB88822.1"/>
    </source>
</evidence>
<dbReference type="Proteomes" id="UP000198378">
    <property type="component" value="Unassembled WGS sequence"/>
</dbReference>
<gene>
    <name evidence="1" type="ORF">B9L19_01530</name>
</gene>
<dbReference type="EMBL" id="NEWK01000001">
    <property type="protein sequence ID" value="OXB88822.1"/>
    <property type="molecule type" value="Genomic_DNA"/>
</dbReference>
<keyword evidence="2" id="KW-1185">Reference proteome</keyword>
<accession>A0A226QBK0</accession>
<proteinExistence type="predicted"/>
<reference evidence="1 2" key="1">
    <citation type="submission" date="2017-05" db="EMBL/GenBank/DDBJ databases">
        <title>The genome sequence of Geobacillus thermocatenulatus DSM 730.</title>
        <authorList>
            <person name="Ramaloko W.T."/>
            <person name="Koen N."/>
            <person name="Polliack S."/>
            <person name="Aliyu H."/>
            <person name="Lebre P."/>
            <person name="Mohr T."/>
            <person name="Oswald F."/>
            <person name="Zwick M."/>
            <person name="Neumann A."/>
            <person name="Syldatk C."/>
            <person name="Cowan D."/>
            <person name="De Maayer P."/>
        </authorList>
    </citation>
    <scope>NUCLEOTIDE SEQUENCE [LARGE SCALE GENOMIC DNA]</scope>
    <source>
        <strain evidence="1 2">BGSC 93A1</strain>
    </source>
</reference>
<dbReference type="KEGG" id="gtm:GT3921_02815"/>
<name>A0A226QBK0_9BACL</name>
<sequence>MPRSTGKAVFQLFQYVNVALLELSDGCIQRALDRFINLDQRRVLQGLVMDERIYVLTSDGRKGGLPSLVLLVKT</sequence>
<comment type="caution">
    <text evidence="1">The sequence shown here is derived from an EMBL/GenBank/DDBJ whole genome shotgun (WGS) entry which is preliminary data.</text>
</comment>
<protein>
    <submittedName>
        <fullName evidence="1">Uncharacterized protein</fullName>
    </submittedName>
</protein>
<organism evidence="1 2">
    <name type="scientific">Geobacillus thermocatenulatus</name>
    <dbReference type="NCBI Taxonomy" id="33938"/>
    <lineage>
        <taxon>Bacteria</taxon>
        <taxon>Bacillati</taxon>
        <taxon>Bacillota</taxon>
        <taxon>Bacilli</taxon>
        <taxon>Bacillales</taxon>
        <taxon>Anoxybacillaceae</taxon>
        <taxon>Geobacillus</taxon>
        <taxon>Geobacillus thermoleovorans group</taxon>
    </lineage>
</organism>
<evidence type="ECO:0000313" key="2">
    <source>
        <dbReference type="Proteomes" id="UP000198378"/>
    </source>
</evidence>
<dbReference type="AlphaFoldDB" id="A0A226QBK0"/>